<keyword evidence="10" id="KW-1185">Reference proteome</keyword>
<dbReference type="AlphaFoldDB" id="A0A0F5L3D8"/>
<comment type="caution">
    <text evidence="9">The sequence shown here is derived from an EMBL/GenBank/DDBJ whole genome shotgun (WGS) entry which is preliminary data.</text>
</comment>
<dbReference type="PATRIC" id="fig|361041.3.peg.3086"/>
<evidence type="ECO:0000256" key="1">
    <source>
        <dbReference type="ARBA" id="ARBA00004651"/>
    </source>
</evidence>
<dbReference type="EMBL" id="LAJG01000042">
    <property type="protein sequence ID" value="KKB76714.1"/>
    <property type="molecule type" value="Genomic_DNA"/>
</dbReference>
<feature type="transmembrane region" description="Helical" evidence="7">
    <location>
        <begin position="104"/>
        <end position="134"/>
    </location>
</feature>
<feature type="domain" description="Type II secretion system protein GspF" evidence="8">
    <location>
        <begin position="161"/>
        <end position="282"/>
    </location>
</feature>
<evidence type="ECO:0000256" key="2">
    <source>
        <dbReference type="ARBA" id="ARBA00022475"/>
    </source>
</evidence>
<evidence type="ECO:0000313" key="10">
    <source>
        <dbReference type="Proteomes" id="UP000033514"/>
    </source>
</evidence>
<keyword evidence="4 7" id="KW-1133">Transmembrane helix</keyword>
<feature type="coiled-coil region" evidence="6">
    <location>
        <begin position="236"/>
        <end position="263"/>
    </location>
</feature>
<dbReference type="Proteomes" id="UP000033514">
    <property type="component" value="Unassembled WGS sequence"/>
</dbReference>
<feature type="transmembrane region" description="Helical" evidence="7">
    <location>
        <begin position="266"/>
        <end position="286"/>
    </location>
</feature>
<keyword evidence="2" id="KW-1003">Cell membrane</keyword>
<proteinExistence type="predicted"/>
<evidence type="ECO:0000256" key="5">
    <source>
        <dbReference type="ARBA" id="ARBA00023136"/>
    </source>
</evidence>
<dbReference type="OrthoDB" id="9803381at2"/>
<keyword evidence="5 7" id="KW-0472">Membrane</keyword>
<sequence>MLVTILLVVLAVVAVGAAGFALVPSAMGSSRATKRLKVYQGDMRVARREMDASRTRDARRKTVQQALKAQTDELNARKRVKLPDLLFQAGMTITPGAFMRNSAIFGAVLFVVLVIVQVPFYFAAVFGVAGAYLLPRFYVMRRRKKYQNAFLDELPNAVEAIVRGVKTGLPLNDSMRVVAKDTKEPVKSEFQRVLDQQAFGFSMTEAVQVLLDRVPLPEVNFFVVVISVQQQAGGNLSEALGNLARVLRNRKKMKQKVAAMSSEAKASAGIIGALPIVVAIMVSVVSPEYLKPLIATPLGQVWLGVAVIMMGLGVFVMNRMVQFEI</sequence>
<evidence type="ECO:0000313" key="9">
    <source>
        <dbReference type="EMBL" id="KKB76714.1"/>
    </source>
</evidence>
<dbReference type="Gene3D" id="1.20.81.30">
    <property type="entry name" value="Type II secretion system (T2SS), domain F"/>
    <property type="match status" value="1"/>
</dbReference>
<name>A0A0F5L3D8_9HYPH</name>
<dbReference type="InterPro" id="IPR018076">
    <property type="entry name" value="T2SS_GspF_dom"/>
</dbReference>
<dbReference type="STRING" id="361041.VW35_18365"/>
<keyword evidence="6" id="KW-0175">Coiled coil</keyword>
<feature type="transmembrane region" description="Helical" evidence="7">
    <location>
        <begin position="298"/>
        <end position="317"/>
    </location>
</feature>
<reference evidence="9 10" key="1">
    <citation type="submission" date="2015-03" db="EMBL/GenBank/DDBJ databases">
        <authorList>
            <person name="Hassan Y.I."/>
            <person name="Lepp D."/>
            <person name="Zhou T."/>
        </authorList>
    </citation>
    <scope>NUCLEOTIDE SEQUENCE [LARGE SCALE GENOMIC DNA]</scope>
    <source>
        <strain evidence="9 10">GH2-10</strain>
    </source>
</reference>
<evidence type="ECO:0000259" key="8">
    <source>
        <dbReference type="Pfam" id="PF00482"/>
    </source>
</evidence>
<accession>A0A0F5L3D8</accession>
<dbReference type="PANTHER" id="PTHR35007">
    <property type="entry name" value="INTEGRAL MEMBRANE PROTEIN-RELATED"/>
    <property type="match status" value="1"/>
</dbReference>
<dbReference type="Pfam" id="PF00482">
    <property type="entry name" value="T2SSF"/>
    <property type="match status" value="1"/>
</dbReference>
<comment type="subcellular location">
    <subcellularLocation>
        <location evidence="1">Cell membrane</location>
        <topology evidence="1">Multi-pass membrane protein</topology>
    </subcellularLocation>
</comment>
<dbReference type="GO" id="GO:0005886">
    <property type="term" value="C:plasma membrane"/>
    <property type="evidence" value="ECO:0007669"/>
    <property type="project" value="UniProtKB-SubCell"/>
</dbReference>
<evidence type="ECO:0000256" key="7">
    <source>
        <dbReference type="SAM" id="Phobius"/>
    </source>
</evidence>
<dbReference type="RefSeq" id="WP_046144496.1">
    <property type="nucleotide sequence ID" value="NZ_LAJG01000042.1"/>
</dbReference>
<organism evidence="9 10">
    <name type="scientific">Devosia soli</name>
    <dbReference type="NCBI Taxonomy" id="361041"/>
    <lineage>
        <taxon>Bacteria</taxon>
        <taxon>Pseudomonadati</taxon>
        <taxon>Pseudomonadota</taxon>
        <taxon>Alphaproteobacteria</taxon>
        <taxon>Hyphomicrobiales</taxon>
        <taxon>Devosiaceae</taxon>
        <taxon>Devosia</taxon>
    </lineage>
</organism>
<evidence type="ECO:0000256" key="4">
    <source>
        <dbReference type="ARBA" id="ARBA00022989"/>
    </source>
</evidence>
<dbReference type="InterPro" id="IPR042094">
    <property type="entry name" value="T2SS_GspF_sf"/>
</dbReference>
<protein>
    <recommendedName>
        <fullName evidence="8">Type II secretion system protein GspF domain-containing protein</fullName>
    </recommendedName>
</protein>
<evidence type="ECO:0000256" key="6">
    <source>
        <dbReference type="SAM" id="Coils"/>
    </source>
</evidence>
<evidence type="ECO:0000256" key="3">
    <source>
        <dbReference type="ARBA" id="ARBA00022692"/>
    </source>
</evidence>
<keyword evidence="3 7" id="KW-0812">Transmembrane</keyword>
<dbReference type="PANTHER" id="PTHR35007:SF1">
    <property type="entry name" value="PILUS ASSEMBLY PROTEIN"/>
    <property type="match status" value="1"/>
</dbReference>
<gene>
    <name evidence="9" type="ORF">VW35_18365</name>
</gene>